<accession>A0ACB9D7B9</accession>
<dbReference type="Proteomes" id="UP001056120">
    <property type="component" value="Linkage Group LG20"/>
</dbReference>
<protein>
    <submittedName>
        <fullName evidence="1">Uncharacterized protein</fullName>
    </submittedName>
</protein>
<name>A0ACB9D7B9_9ASTR</name>
<evidence type="ECO:0000313" key="1">
    <source>
        <dbReference type="EMBL" id="KAI3742457.1"/>
    </source>
</evidence>
<dbReference type="EMBL" id="CM042037">
    <property type="protein sequence ID" value="KAI3742457.1"/>
    <property type="molecule type" value="Genomic_DNA"/>
</dbReference>
<sequence length="128" mass="13560">MVSSNLTDGSVISKPYTQKPPKKPSIVHQTTNPAHKPVNGTGVLTAEKPVVPQVLTKPLTISSAKPVPPLPRPLSAPLVEGSRPNAMSTTPVISMVQTAPFLFRSASATGYLGPDPPPMGQSYEWRPL</sequence>
<gene>
    <name evidence="1" type="ORF">L1987_60140</name>
</gene>
<proteinExistence type="predicted"/>
<reference evidence="1 2" key="2">
    <citation type="journal article" date="2022" name="Mol. Ecol. Resour.">
        <title>The genomes of chicory, endive, great burdock and yacon provide insights into Asteraceae paleo-polyploidization history and plant inulin production.</title>
        <authorList>
            <person name="Fan W."/>
            <person name="Wang S."/>
            <person name="Wang H."/>
            <person name="Wang A."/>
            <person name="Jiang F."/>
            <person name="Liu H."/>
            <person name="Zhao H."/>
            <person name="Xu D."/>
            <person name="Zhang Y."/>
        </authorList>
    </citation>
    <scope>NUCLEOTIDE SEQUENCE [LARGE SCALE GENOMIC DNA]</scope>
    <source>
        <strain evidence="2">cv. Yunnan</strain>
        <tissue evidence="1">Leaves</tissue>
    </source>
</reference>
<reference evidence="2" key="1">
    <citation type="journal article" date="2022" name="Mol. Ecol. Resour.">
        <title>The genomes of chicory, endive, great burdock and yacon provide insights into Asteraceae palaeo-polyploidization history and plant inulin production.</title>
        <authorList>
            <person name="Fan W."/>
            <person name="Wang S."/>
            <person name="Wang H."/>
            <person name="Wang A."/>
            <person name="Jiang F."/>
            <person name="Liu H."/>
            <person name="Zhao H."/>
            <person name="Xu D."/>
            <person name="Zhang Y."/>
        </authorList>
    </citation>
    <scope>NUCLEOTIDE SEQUENCE [LARGE SCALE GENOMIC DNA]</scope>
    <source>
        <strain evidence="2">cv. Yunnan</strain>
    </source>
</reference>
<comment type="caution">
    <text evidence="1">The sequence shown here is derived from an EMBL/GenBank/DDBJ whole genome shotgun (WGS) entry which is preliminary data.</text>
</comment>
<keyword evidence="2" id="KW-1185">Reference proteome</keyword>
<evidence type="ECO:0000313" key="2">
    <source>
        <dbReference type="Proteomes" id="UP001056120"/>
    </source>
</evidence>
<organism evidence="1 2">
    <name type="scientific">Smallanthus sonchifolius</name>
    <dbReference type="NCBI Taxonomy" id="185202"/>
    <lineage>
        <taxon>Eukaryota</taxon>
        <taxon>Viridiplantae</taxon>
        <taxon>Streptophyta</taxon>
        <taxon>Embryophyta</taxon>
        <taxon>Tracheophyta</taxon>
        <taxon>Spermatophyta</taxon>
        <taxon>Magnoliopsida</taxon>
        <taxon>eudicotyledons</taxon>
        <taxon>Gunneridae</taxon>
        <taxon>Pentapetalae</taxon>
        <taxon>asterids</taxon>
        <taxon>campanulids</taxon>
        <taxon>Asterales</taxon>
        <taxon>Asteraceae</taxon>
        <taxon>Asteroideae</taxon>
        <taxon>Heliantheae alliance</taxon>
        <taxon>Millerieae</taxon>
        <taxon>Smallanthus</taxon>
    </lineage>
</organism>